<organism evidence="2">
    <name type="scientific">marine sediment metagenome</name>
    <dbReference type="NCBI Taxonomy" id="412755"/>
    <lineage>
        <taxon>unclassified sequences</taxon>
        <taxon>metagenomes</taxon>
        <taxon>ecological metagenomes</taxon>
    </lineage>
</organism>
<feature type="non-terminal residue" evidence="2">
    <location>
        <position position="1"/>
    </location>
</feature>
<protein>
    <submittedName>
        <fullName evidence="2">Uncharacterized protein</fullName>
    </submittedName>
</protein>
<sequence>RRFKIYLDRGRIDHEFAALELIGNANIPAEISPFELISTELANIWTRRNYMYIDAQQAYLEITGRDPELANAIQELSLILGQYNPEDPGIAALLSGIPIRRVDFDRIYTSMALRYSITVNDINRDNGDDNDGDKNELVSTTGGN</sequence>
<gene>
    <name evidence="2" type="ORF">S01H1_46678</name>
</gene>
<dbReference type="AlphaFoldDB" id="X0VF27"/>
<evidence type="ECO:0000256" key="1">
    <source>
        <dbReference type="SAM" id="MobiDB-lite"/>
    </source>
</evidence>
<reference evidence="2" key="1">
    <citation type="journal article" date="2014" name="Front. Microbiol.">
        <title>High frequency of phylogenetically diverse reductive dehalogenase-homologous genes in deep subseafloor sedimentary metagenomes.</title>
        <authorList>
            <person name="Kawai M."/>
            <person name="Futagami T."/>
            <person name="Toyoda A."/>
            <person name="Takaki Y."/>
            <person name="Nishi S."/>
            <person name="Hori S."/>
            <person name="Arai W."/>
            <person name="Tsubouchi T."/>
            <person name="Morono Y."/>
            <person name="Uchiyama I."/>
            <person name="Ito T."/>
            <person name="Fujiyama A."/>
            <person name="Inagaki F."/>
            <person name="Takami H."/>
        </authorList>
    </citation>
    <scope>NUCLEOTIDE SEQUENCE</scope>
    <source>
        <strain evidence="2">Expedition CK06-06</strain>
    </source>
</reference>
<feature type="region of interest" description="Disordered" evidence="1">
    <location>
        <begin position="123"/>
        <end position="144"/>
    </location>
</feature>
<dbReference type="EMBL" id="BARS01029899">
    <property type="protein sequence ID" value="GAG09852.1"/>
    <property type="molecule type" value="Genomic_DNA"/>
</dbReference>
<evidence type="ECO:0000313" key="2">
    <source>
        <dbReference type="EMBL" id="GAG09852.1"/>
    </source>
</evidence>
<comment type="caution">
    <text evidence="2">The sequence shown here is derived from an EMBL/GenBank/DDBJ whole genome shotgun (WGS) entry which is preliminary data.</text>
</comment>
<name>X0VF27_9ZZZZ</name>
<accession>X0VF27</accession>
<proteinExistence type="predicted"/>
<feature type="compositionally biased region" description="Basic and acidic residues" evidence="1">
    <location>
        <begin position="123"/>
        <end position="136"/>
    </location>
</feature>